<feature type="region of interest" description="Disordered" evidence="1">
    <location>
        <begin position="77"/>
        <end position="96"/>
    </location>
</feature>
<gene>
    <name evidence="3" type="ORF">K460DRAFT_167976</name>
</gene>
<protein>
    <submittedName>
        <fullName evidence="3">Uncharacterized protein</fullName>
    </submittedName>
</protein>
<accession>A0A9P4G981</accession>
<feature type="region of interest" description="Disordered" evidence="1">
    <location>
        <begin position="101"/>
        <end position="122"/>
    </location>
</feature>
<keyword evidence="4" id="KW-1185">Reference proteome</keyword>
<reference evidence="3" key="1">
    <citation type="submission" date="2020-01" db="EMBL/GenBank/DDBJ databases">
        <authorList>
            <consortium name="DOE Joint Genome Institute"/>
            <person name="Haridas S."/>
            <person name="Albert R."/>
            <person name="Binder M."/>
            <person name="Bloem J."/>
            <person name="Labutti K."/>
            <person name="Salamov A."/>
            <person name="Andreopoulos B."/>
            <person name="Baker S.E."/>
            <person name="Barry K."/>
            <person name="Bills G."/>
            <person name="Bluhm B.H."/>
            <person name="Cannon C."/>
            <person name="Castanera R."/>
            <person name="Culley D.E."/>
            <person name="Daum C."/>
            <person name="Ezra D."/>
            <person name="Gonzalez J.B."/>
            <person name="Henrissat B."/>
            <person name="Kuo A."/>
            <person name="Liang C."/>
            <person name="Lipzen A."/>
            <person name="Lutzoni F."/>
            <person name="Magnuson J."/>
            <person name="Mondo S."/>
            <person name="Nolan M."/>
            <person name="Ohm R."/>
            <person name="Pangilinan J."/>
            <person name="Park H.-J."/>
            <person name="Ramirez L."/>
            <person name="Alfaro M."/>
            <person name="Sun H."/>
            <person name="Tritt A."/>
            <person name="Yoshinaga Y."/>
            <person name="Zwiers L.-H."/>
            <person name="Turgeon B.G."/>
            <person name="Goodwin S.B."/>
            <person name="Spatafora J.W."/>
            <person name="Crous P.W."/>
            <person name="Grigoriev I.V."/>
        </authorList>
    </citation>
    <scope>NUCLEOTIDE SEQUENCE</scope>
    <source>
        <strain evidence="3">CBS 394.84</strain>
    </source>
</reference>
<evidence type="ECO:0000313" key="4">
    <source>
        <dbReference type="Proteomes" id="UP000800039"/>
    </source>
</evidence>
<dbReference type="EMBL" id="ML976618">
    <property type="protein sequence ID" value="KAF1841468.1"/>
    <property type="molecule type" value="Genomic_DNA"/>
</dbReference>
<proteinExistence type="predicted"/>
<evidence type="ECO:0000256" key="1">
    <source>
        <dbReference type="SAM" id="MobiDB-lite"/>
    </source>
</evidence>
<evidence type="ECO:0000313" key="3">
    <source>
        <dbReference type="EMBL" id="KAF1841468.1"/>
    </source>
</evidence>
<dbReference type="Proteomes" id="UP000800039">
    <property type="component" value="Unassembled WGS sequence"/>
</dbReference>
<comment type="caution">
    <text evidence="3">The sequence shown here is derived from an EMBL/GenBank/DDBJ whole genome shotgun (WGS) entry which is preliminary data.</text>
</comment>
<organism evidence="3 4">
    <name type="scientific">Cucurbitaria berberidis CBS 394.84</name>
    <dbReference type="NCBI Taxonomy" id="1168544"/>
    <lineage>
        <taxon>Eukaryota</taxon>
        <taxon>Fungi</taxon>
        <taxon>Dikarya</taxon>
        <taxon>Ascomycota</taxon>
        <taxon>Pezizomycotina</taxon>
        <taxon>Dothideomycetes</taxon>
        <taxon>Pleosporomycetidae</taxon>
        <taxon>Pleosporales</taxon>
        <taxon>Pleosporineae</taxon>
        <taxon>Cucurbitariaceae</taxon>
        <taxon>Cucurbitaria</taxon>
    </lineage>
</organism>
<dbReference type="GeneID" id="63844180"/>
<dbReference type="AlphaFoldDB" id="A0A9P4G981"/>
<sequence length="231" mass="25334">MAAPSPTSNQLPTVWLAPPEGLLPSSHKIKVEPAPIAISSALALLVLLIVSLIFNNKKKKGSHMEDMVEATQGVDKERPVIGPGNSQQAGHISLEPTQARPKLMSRSSSMYSNRSRRKGMKNYSSESLETTWEDFEYDTPAQVPKDIPRIRLPSPVYKRNGNLDADTTPTHSFTVDFDDKSALDSEASYGRYGHADTTSVLDLPGYPASYNPSAFQPLAPEEVGMHGKIWK</sequence>
<feature type="transmembrane region" description="Helical" evidence="2">
    <location>
        <begin position="34"/>
        <end position="54"/>
    </location>
</feature>
<evidence type="ECO:0000256" key="2">
    <source>
        <dbReference type="SAM" id="Phobius"/>
    </source>
</evidence>
<name>A0A9P4G981_9PLEO</name>
<keyword evidence="2" id="KW-0812">Transmembrane</keyword>
<dbReference type="OrthoDB" id="3796247at2759"/>
<dbReference type="RefSeq" id="XP_040784031.1">
    <property type="nucleotide sequence ID" value="XM_040926928.1"/>
</dbReference>
<keyword evidence="2" id="KW-0472">Membrane</keyword>
<keyword evidence="2" id="KW-1133">Transmembrane helix</keyword>